<comment type="cofactor">
    <cofactor evidence="4">
        <name>Zn(2+)</name>
        <dbReference type="ChEBI" id="CHEBI:29105"/>
    </cofactor>
</comment>
<evidence type="ECO:0000256" key="4">
    <source>
        <dbReference type="RuleBase" id="RU361277"/>
    </source>
</evidence>
<feature type="domain" description="Alcohol dehydrogenase-like N-terminal" evidence="6">
    <location>
        <begin position="31"/>
        <end position="137"/>
    </location>
</feature>
<evidence type="ECO:0000256" key="3">
    <source>
        <dbReference type="ARBA" id="ARBA00023002"/>
    </source>
</evidence>
<dbReference type="EMBL" id="BJXB01000037">
    <property type="protein sequence ID" value="GEM49572.1"/>
    <property type="molecule type" value="Genomic_DNA"/>
</dbReference>
<gene>
    <name evidence="7" type="ORF">DC3_52070</name>
</gene>
<dbReference type="InterPro" id="IPR013149">
    <property type="entry name" value="ADH-like_C"/>
</dbReference>
<keyword evidence="3" id="KW-0560">Oxidoreductase</keyword>
<dbReference type="PANTHER" id="PTHR43401">
    <property type="entry name" value="L-THREONINE 3-DEHYDROGENASE"/>
    <property type="match status" value="1"/>
</dbReference>
<dbReference type="SUPFAM" id="SSF50129">
    <property type="entry name" value="GroES-like"/>
    <property type="match status" value="1"/>
</dbReference>
<dbReference type="GO" id="GO:0016491">
    <property type="term" value="F:oxidoreductase activity"/>
    <property type="evidence" value="ECO:0007669"/>
    <property type="project" value="UniProtKB-KW"/>
</dbReference>
<dbReference type="Gene3D" id="3.90.180.10">
    <property type="entry name" value="Medium-chain alcohol dehydrogenases, catalytic domain"/>
    <property type="match status" value="1"/>
</dbReference>
<dbReference type="InterPro" id="IPR002328">
    <property type="entry name" value="ADH_Zn_CS"/>
</dbReference>
<evidence type="ECO:0000313" key="8">
    <source>
        <dbReference type="Proteomes" id="UP000321306"/>
    </source>
</evidence>
<dbReference type="GO" id="GO:0008270">
    <property type="term" value="F:zinc ion binding"/>
    <property type="evidence" value="ECO:0007669"/>
    <property type="project" value="InterPro"/>
</dbReference>
<dbReference type="PANTHER" id="PTHR43401:SF2">
    <property type="entry name" value="L-THREONINE 3-DEHYDROGENASE"/>
    <property type="match status" value="1"/>
</dbReference>
<proteinExistence type="inferred from homology"/>
<organism evidence="7 8">
    <name type="scientific">Deinococcus cellulosilyticus (strain DSM 18568 / NBRC 106333 / KACC 11606 / 5516J-15)</name>
    <dbReference type="NCBI Taxonomy" id="1223518"/>
    <lineage>
        <taxon>Bacteria</taxon>
        <taxon>Thermotogati</taxon>
        <taxon>Deinococcota</taxon>
        <taxon>Deinococci</taxon>
        <taxon>Deinococcales</taxon>
        <taxon>Deinococcaceae</taxon>
        <taxon>Deinococcus</taxon>
    </lineage>
</organism>
<sequence>MTLRTRQTMHAALITAPHTIEHQEVSIPEVGQDDVLIQVELAGVCGTDAHLLEGHFQAKLPLIPGHEIVGRVVALGRNARGFTEGQRVVLDPDLNCGTCIMCQKGMRHQCLHYEAIGVTRAGGFAEYVVAPSSVVYDASDLDPEVAVFAEPLGCVAWGITRLRPEPGSTALLYGAGGIGLLLMQALLASGVSEIAVVDPQPARLELARKLGAKHVLQATAETGGQLRDLYPHGFDVVTEATGVPRVQQGMIDQAIAGGKILVFGVAPEDARIEVSPYEIFRRDLTVLGSFSLNATIPLALKWMRSGQVRTRELITDTLPLGQLHEAIGQKITARPESIKAIVSPGEVLAGVLK</sequence>
<dbReference type="PROSITE" id="PS00059">
    <property type="entry name" value="ADH_ZINC"/>
    <property type="match status" value="1"/>
</dbReference>
<dbReference type="InterPro" id="IPR036291">
    <property type="entry name" value="NAD(P)-bd_dom_sf"/>
</dbReference>
<keyword evidence="1 4" id="KW-0479">Metal-binding</keyword>
<evidence type="ECO:0000256" key="2">
    <source>
        <dbReference type="ARBA" id="ARBA00022833"/>
    </source>
</evidence>
<evidence type="ECO:0000259" key="5">
    <source>
        <dbReference type="Pfam" id="PF00107"/>
    </source>
</evidence>
<evidence type="ECO:0000256" key="1">
    <source>
        <dbReference type="ARBA" id="ARBA00022723"/>
    </source>
</evidence>
<dbReference type="SUPFAM" id="SSF51735">
    <property type="entry name" value="NAD(P)-binding Rossmann-fold domains"/>
    <property type="match status" value="1"/>
</dbReference>
<evidence type="ECO:0000313" key="7">
    <source>
        <dbReference type="EMBL" id="GEM49572.1"/>
    </source>
</evidence>
<reference evidence="7 8" key="1">
    <citation type="submission" date="2019-07" db="EMBL/GenBank/DDBJ databases">
        <title>Whole genome shotgun sequence of Deinococcus cellulosilyticus NBRC 106333.</title>
        <authorList>
            <person name="Hosoyama A."/>
            <person name="Uohara A."/>
            <person name="Ohji S."/>
            <person name="Ichikawa N."/>
        </authorList>
    </citation>
    <scope>NUCLEOTIDE SEQUENCE [LARGE SCALE GENOMIC DNA]</scope>
    <source>
        <strain evidence="7 8">NBRC 106333</strain>
    </source>
</reference>
<keyword evidence="8" id="KW-1185">Reference proteome</keyword>
<accession>A0A511N9R3</accession>
<dbReference type="RefSeq" id="WP_222594833.1">
    <property type="nucleotide sequence ID" value="NZ_BJXB01000037.1"/>
</dbReference>
<evidence type="ECO:0000259" key="6">
    <source>
        <dbReference type="Pfam" id="PF08240"/>
    </source>
</evidence>
<comment type="similarity">
    <text evidence="4">Belongs to the zinc-containing alcohol dehydrogenase family.</text>
</comment>
<name>A0A511N9R3_DEIC1</name>
<keyword evidence="2 4" id="KW-0862">Zinc</keyword>
<dbReference type="Gene3D" id="3.40.50.720">
    <property type="entry name" value="NAD(P)-binding Rossmann-like Domain"/>
    <property type="match status" value="1"/>
</dbReference>
<dbReference type="AlphaFoldDB" id="A0A511N9R3"/>
<feature type="domain" description="Alcohol dehydrogenase-like C-terminal" evidence="5">
    <location>
        <begin position="177"/>
        <end position="303"/>
    </location>
</feature>
<dbReference type="Pfam" id="PF00107">
    <property type="entry name" value="ADH_zinc_N"/>
    <property type="match status" value="1"/>
</dbReference>
<protein>
    <submittedName>
        <fullName evidence="7">2-deoxy-scyllo-inosamine dehydrogenase</fullName>
    </submittedName>
</protein>
<dbReference type="InterPro" id="IPR011032">
    <property type="entry name" value="GroES-like_sf"/>
</dbReference>
<dbReference type="InterPro" id="IPR013154">
    <property type="entry name" value="ADH-like_N"/>
</dbReference>
<dbReference type="Proteomes" id="UP000321306">
    <property type="component" value="Unassembled WGS sequence"/>
</dbReference>
<dbReference type="Pfam" id="PF08240">
    <property type="entry name" value="ADH_N"/>
    <property type="match status" value="1"/>
</dbReference>
<comment type="caution">
    <text evidence="7">The sequence shown here is derived from an EMBL/GenBank/DDBJ whole genome shotgun (WGS) entry which is preliminary data.</text>
</comment>
<dbReference type="CDD" id="cd08234">
    <property type="entry name" value="threonine_DH_like"/>
    <property type="match status" value="1"/>
</dbReference>
<dbReference type="InterPro" id="IPR050129">
    <property type="entry name" value="Zn_alcohol_dh"/>
</dbReference>